<dbReference type="EMBL" id="FRDJ01000001">
    <property type="protein sequence ID" value="SHN50844.1"/>
    <property type="molecule type" value="Genomic_DNA"/>
</dbReference>
<dbReference type="GO" id="GO:0015807">
    <property type="term" value="P:L-amino acid transport"/>
    <property type="evidence" value="ECO:0007669"/>
    <property type="project" value="TreeGrafter"/>
</dbReference>
<comment type="similarity">
    <text evidence="1">Belongs to the ABC transporter superfamily.</text>
</comment>
<dbReference type="AlphaFoldDB" id="A0A1M7RXH9"/>
<dbReference type="Pfam" id="PF00005">
    <property type="entry name" value="ABC_tran"/>
    <property type="match status" value="1"/>
</dbReference>
<dbReference type="CDD" id="cd03224">
    <property type="entry name" value="ABC_TM1139_LivF_branched"/>
    <property type="match status" value="1"/>
</dbReference>
<evidence type="ECO:0000256" key="5">
    <source>
        <dbReference type="ARBA" id="ARBA00022970"/>
    </source>
</evidence>
<keyword evidence="5" id="KW-0029">Amino-acid transport</keyword>
<dbReference type="STRING" id="1121883.SAMN02745226_00290"/>
<feature type="domain" description="ABC transporter" evidence="6">
    <location>
        <begin position="4"/>
        <end position="236"/>
    </location>
</feature>
<dbReference type="Gene3D" id="3.40.50.300">
    <property type="entry name" value="P-loop containing nucleotide triphosphate hydrolases"/>
    <property type="match status" value="1"/>
</dbReference>
<dbReference type="InterPro" id="IPR003439">
    <property type="entry name" value="ABC_transporter-like_ATP-bd"/>
</dbReference>
<dbReference type="PANTHER" id="PTHR43820">
    <property type="entry name" value="HIGH-AFFINITY BRANCHED-CHAIN AMINO ACID TRANSPORT ATP-BINDING PROTEIN LIVF"/>
    <property type="match status" value="1"/>
</dbReference>
<dbReference type="PIRSF" id="PIRSF039137">
    <property type="entry name" value="ABC_branched_ATPase"/>
    <property type="match status" value="1"/>
</dbReference>
<dbReference type="GO" id="GO:0015658">
    <property type="term" value="F:branched-chain amino acid transmembrane transporter activity"/>
    <property type="evidence" value="ECO:0007669"/>
    <property type="project" value="InterPro"/>
</dbReference>
<dbReference type="InterPro" id="IPR027417">
    <property type="entry name" value="P-loop_NTPase"/>
</dbReference>
<sequence length="236" mass="26337">MKMLEIMDLHVHYGGIHALKGISMKVEEGQIISLIGANGAGKSTTLRTICGLKEATRGSIKYKGKELTKLDTSEIVKMGITMVPEGRRVFSNLTVYENLLAGAYLRKDKEEIKKDIEYVFDLFPRLRERTNQRAGTLSGGEQQMLAIGRALMSRPKLLLFDEPSLGLAPVIVKEVFQMIKKIHSEGVTIFLVEQNAYEALKLSDYAYVLETGRIVLEGTGKDLLEDERVRKAYLGG</sequence>
<evidence type="ECO:0000256" key="2">
    <source>
        <dbReference type="ARBA" id="ARBA00022448"/>
    </source>
</evidence>
<dbReference type="PANTHER" id="PTHR43820:SF4">
    <property type="entry name" value="HIGH-AFFINITY BRANCHED-CHAIN AMINO ACID TRANSPORT ATP-BINDING PROTEIN LIVF"/>
    <property type="match status" value="1"/>
</dbReference>
<dbReference type="PROSITE" id="PS00211">
    <property type="entry name" value="ABC_TRANSPORTER_1"/>
    <property type="match status" value="1"/>
</dbReference>
<evidence type="ECO:0000256" key="1">
    <source>
        <dbReference type="ARBA" id="ARBA00005417"/>
    </source>
</evidence>
<dbReference type="Proteomes" id="UP000184207">
    <property type="component" value="Unassembled WGS sequence"/>
</dbReference>
<keyword evidence="3" id="KW-0547">Nucleotide-binding</keyword>
<dbReference type="GO" id="GO:0005524">
    <property type="term" value="F:ATP binding"/>
    <property type="evidence" value="ECO:0007669"/>
    <property type="project" value="UniProtKB-KW"/>
</dbReference>
<evidence type="ECO:0000313" key="8">
    <source>
        <dbReference type="Proteomes" id="UP000184207"/>
    </source>
</evidence>
<keyword evidence="4 7" id="KW-0067">ATP-binding</keyword>
<dbReference type="PROSITE" id="PS50893">
    <property type="entry name" value="ABC_TRANSPORTER_2"/>
    <property type="match status" value="1"/>
</dbReference>
<keyword evidence="8" id="KW-1185">Reference proteome</keyword>
<organism evidence="7 8">
    <name type="scientific">Fervidobacterium gondwanense DSM 13020</name>
    <dbReference type="NCBI Taxonomy" id="1121883"/>
    <lineage>
        <taxon>Bacteria</taxon>
        <taxon>Thermotogati</taxon>
        <taxon>Thermotogota</taxon>
        <taxon>Thermotogae</taxon>
        <taxon>Thermotogales</taxon>
        <taxon>Fervidobacteriaceae</taxon>
        <taxon>Fervidobacterium</taxon>
    </lineage>
</organism>
<protein>
    <submittedName>
        <fullName evidence="7">Amino acid/amide ABC transporter ATP-binding protein 2, HAAT family (TC 3.A.1.4.-)</fullName>
    </submittedName>
</protein>
<dbReference type="InterPro" id="IPR030660">
    <property type="entry name" value="ABC_branched_ATPase_LivF/BraG"/>
</dbReference>
<dbReference type="InterPro" id="IPR052156">
    <property type="entry name" value="BCAA_Transport_ATP-bd_LivF"/>
</dbReference>
<dbReference type="InterPro" id="IPR017871">
    <property type="entry name" value="ABC_transporter-like_CS"/>
</dbReference>
<proteinExistence type="inferred from homology"/>
<keyword evidence="2" id="KW-0813">Transport</keyword>
<name>A0A1M7RXH9_FERGO</name>
<evidence type="ECO:0000259" key="6">
    <source>
        <dbReference type="PROSITE" id="PS50893"/>
    </source>
</evidence>
<evidence type="ECO:0000313" key="7">
    <source>
        <dbReference type="EMBL" id="SHN50844.1"/>
    </source>
</evidence>
<accession>A0A1M7RXH9</accession>
<gene>
    <name evidence="7" type="ORF">SAMN02745226_00290</name>
</gene>
<dbReference type="SMART" id="SM00382">
    <property type="entry name" value="AAA"/>
    <property type="match status" value="1"/>
</dbReference>
<dbReference type="InterPro" id="IPR003593">
    <property type="entry name" value="AAA+_ATPase"/>
</dbReference>
<evidence type="ECO:0000256" key="4">
    <source>
        <dbReference type="ARBA" id="ARBA00022840"/>
    </source>
</evidence>
<dbReference type="GO" id="GO:0016887">
    <property type="term" value="F:ATP hydrolysis activity"/>
    <property type="evidence" value="ECO:0007669"/>
    <property type="project" value="InterPro"/>
</dbReference>
<reference evidence="8" key="1">
    <citation type="submission" date="2016-12" db="EMBL/GenBank/DDBJ databases">
        <authorList>
            <person name="Varghese N."/>
            <person name="Submissions S."/>
        </authorList>
    </citation>
    <scope>NUCLEOTIDE SEQUENCE [LARGE SCALE GENOMIC DNA]</scope>
    <source>
        <strain evidence="8">DSM 13020</strain>
    </source>
</reference>
<evidence type="ECO:0000256" key="3">
    <source>
        <dbReference type="ARBA" id="ARBA00022741"/>
    </source>
</evidence>
<dbReference type="SUPFAM" id="SSF52540">
    <property type="entry name" value="P-loop containing nucleoside triphosphate hydrolases"/>
    <property type="match status" value="1"/>
</dbReference>